<organism evidence="2 3">
    <name type="scientific">Corynebacterium heidelbergense</name>
    <dbReference type="NCBI Taxonomy" id="2055947"/>
    <lineage>
        <taxon>Bacteria</taxon>
        <taxon>Bacillati</taxon>
        <taxon>Actinomycetota</taxon>
        <taxon>Actinomycetes</taxon>
        <taxon>Mycobacteriales</taxon>
        <taxon>Corynebacteriaceae</taxon>
        <taxon>Corynebacterium</taxon>
    </lineage>
</organism>
<feature type="transmembrane region" description="Helical" evidence="1">
    <location>
        <begin position="202"/>
        <end position="224"/>
    </location>
</feature>
<feature type="transmembrane region" description="Helical" evidence="1">
    <location>
        <begin position="20"/>
        <end position="38"/>
    </location>
</feature>
<feature type="transmembrane region" description="Helical" evidence="1">
    <location>
        <begin position="163"/>
        <end position="182"/>
    </location>
</feature>
<sequence>MSGFIRMCWFHLRQFARVGYFVTLLITSTASIFAMQALGSRATGADPALWLRSGEMGMWATCTFAAGIVGFQRFQGTLAHLLFTPRLPGTVLLPLIASGSIFSVLAFPLAAGLSACCGFPIGFSSAGGLVAGILLLWIACLSLCLVIAPVFVLSAHALTYEGLILVPIVLLSGIFGYHPAGLRMLGHALPTSFAVEFLAQPSWSSAIMCLLVAVVWAGMGFWLAARALDRATVDGTLEVAV</sequence>
<keyword evidence="3" id="KW-1185">Reference proteome</keyword>
<dbReference type="EMBL" id="QHCV01000009">
    <property type="protein sequence ID" value="RAV32807.1"/>
    <property type="molecule type" value="Genomic_DNA"/>
</dbReference>
<feature type="transmembrane region" description="Helical" evidence="1">
    <location>
        <begin position="58"/>
        <end position="83"/>
    </location>
</feature>
<evidence type="ECO:0000313" key="2">
    <source>
        <dbReference type="EMBL" id="RAV32807.1"/>
    </source>
</evidence>
<feature type="transmembrane region" description="Helical" evidence="1">
    <location>
        <begin position="95"/>
        <end position="123"/>
    </location>
</feature>
<dbReference type="RefSeq" id="WP_113630105.1">
    <property type="nucleotide sequence ID" value="NZ_QHCV01000009.1"/>
</dbReference>
<feature type="transmembrane region" description="Helical" evidence="1">
    <location>
        <begin position="129"/>
        <end position="151"/>
    </location>
</feature>
<evidence type="ECO:0000313" key="3">
    <source>
        <dbReference type="Proteomes" id="UP000251577"/>
    </source>
</evidence>
<keyword evidence="1" id="KW-0812">Transmembrane</keyword>
<reference evidence="2 3" key="1">
    <citation type="journal article" date="2018" name="Syst. Appl. Microbiol.">
        <title>Corynebacterium heidelbergense sp. nov., isolated from the preen glands of Egyptian geese (Alopochen aegyptiacus).</title>
        <authorList>
            <person name="Braun M.S."/>
            <person name="Wang E."/>
            <person name="Zimmermann S."/>
            <person name="Wink M."/>
        </authorList>
    </citation>
    <scope>NUCLEOTIDE SEQUENCE [LARGE SCALE GENOMIC DNA]</scope>
    <source>
        <strain evidence="2 3">647</strain>
    </source>
</reference>
<gene>
    <name evidence="2" type="ORF">DLJ54_01480</name>
</gene>
<dbReference type="AlphaFoldDB" id="A0A364V847"/>
<keyword evidence="1" id="KW-0472">Membrane</keyword>
<protein>
    <submittedName>
        <fullName evidence="2">Antibiotic transporter</fullName>
    </submittedName>
</protein>
<dbReference type="Proteomes" id="UP000251577">
    <property type="component" value="Unassembled WGS sequence"/>
</dbReference>
<comment type="caution">
    <text evidence="2">The sequence shown here is derived from an EMBL/GenBank/DDBJ whole genome shotgun (WGS) entry which is preliminary data.</text>
</comment>
<keyword evidence="1" id="KW-1133">Transmembrane helix</keyword>
<name>A0A364V847_9CORY</name>
<proteinExistence type="predicted"/>
<evidence type="ECO:0000256" key="1">
    <source>
        <dbReference type="SAM" id="Phobius"/>
    </source>
</evidence>
<accession>A0A364V847</accession>